<dbReference type="Proteomes" id="UP000254519">
    <property type="component" value="Unassembled WGS sequence"/>
</dbReference>
<dbReference type="AlphaFoldDB" id="A0A380BAK3"/>
<dbReference type="EMBL" id="UGYZ01000001">
    <property type="protein sequence ID" value="SUI97723.1"/>
    <property type="molecule type" value="Genomic_DNA"/>
</dbReference>
<protein>
    <submittedName>
        <fullName evidence="1">Uncharacterized protein</fullName>
    </submittedName>
</protein>
<gene>
    <name evidence="1" type="ORF">NCTC4822_00012</name>
</gene>
<name>A0A380BAK3_SPOPA</name>
<accession>A0A380BAK3</accession>
<reference evidence="1 2" key="1">
    <citation type="submission" date="2018-06" db="EMBL/GenBank/DDBJ databases">
        <authorList>
            <consortium name="Pathogen Informatics"/>
            <person name="Doyle S."/>
        </authorList>
    </citation>
    <scope>NUCLEOTIDE SEQUENCE [LARGE SCALE GENOMIC DNA]</scope>
    <source>
        <strain evidence="2">ATCC 11859 / DSM 33 / NCIB 8841 / NCTC 4822</strain>
    </source>
</reference>
<organism evidence="1 2">
    <name type="scientific">Sporosarcina pasteurii</name>
    <name type="common">Bacillus pasteurii</name>
    <dbReference type="NCBI Taxonomy" id="1474"/>
    <lineage>
        <taxon>Bacteria</taxon>
        <taxon>Bacillati</taxon>
        <taxon>Bacillota</taxon>
        <taxon>Bacilli</taxon>
        <taxon>Bacillales</taxon>
        <taxon>Caryophanaceae</taxon>
        <taxon>Sporosarcina</taxon>
    </lineage>
</organism>
<keyword evidence="2" id="KW-1185">Reference proteome</keyword>
<proteinExistence type="predicted"/>
<sequence length="68" mass="7904">MKSNVLRMNLWMNRYTSSWRQNIFRAAGTVTHSYIETPVRDKTDLLRGLSHLPNIHALAFVNNVDQFG</sequence>
<evidence type="ECO:0000313" key="1">
    <source>
        <dbReference type="EMBL" id="SUI97723.1"/>
    </source>
</evidence>
<evidence type="ECO:0000313" key="2">
    <source>
        <dbReference type="Proteomes" id="UP000254519"/>
    </source>
</evidence>